<dbReference type="NCBIfam" id="TIGR00614">
    <property type="entry name" value="recQ_fam"/>
    <property type="match status" value="1"/>
</dbReference>
<evidence type="ECO:0000256" key="12">
    <source>
        <dbReference type="ARBA" id="ARBA00023172"/>
    </source>
</evidence>
<dbReference type="InterPro" id="IPR004589">
    <property type="entry name" value="DNA_helicase_ATP-dep_RecQ"/>
</dbReference>
<dbReference type="PANTHER" id="PTHR13710">
    <property type="entry name" value="DNA HELICASE RECQ FAMILY MEMBER"/>
    <property type="match status" value="1"/>
</dbReference>
<dbReference type="PROSITE" id="PS50967">
    <property type="entry name" value="HRDC"/>
    <property type="match status" value="1"/>
</dbReference>
<comment type="catalytic activity">
    <reaction evidence="15">
        <text>Couples ATP hydrolysis with the unwinding of duplex DNA by translocating in the 3'-5' direction.</text>
        <dbReference type="EC" id="5.6.2.4"/>
    </reaction>
</comment>
<dbReference type="GO" id="GO:0009432">
    <property type="term" value="P:SOS response"/>
    <property type="evidence" value="ECO:0007669"/>
    <property type="project" value="UniProtKB-UniRule"/>
</dbReference>
<comment type="similarity">
    <text evidence="3">Belongs to the helicase family. RecQ subfamily.</text>
</comment>
<comment type="cofactor">
    <cofactor evidence="2">
        <name>Zn(2+)</name>
        <dbReference type="ChEBI" id="CHEBI:29105"/>
    </cofactor>
</comment>
<dbReference type="InterPro" id="IPR011545">
    <property type="entry name" value="DEAD/DEAH_box_helicase_dom"/>
</dbReference>
<dbReference type="PROSITE" id="PS51192">
    <property type="entry name" value="HELICASE_ATP_BIND_1"/>
    <property type="match status" value="1"/>
</dbReference>
<organism evidence="20 21">
    <name type="scientific">Alkaliphilus peptidifermentans DSM 18978</name>
    <dbReference type="NCBI Taxonomy" id="1120976"/>
    <lineage>
        <taxon>Bacteria</taxon>
        <taxon>Bacillati</taxon>
        <taxon>Bacillota</taxon>
        <taxon>Clostridia</taxon>
        <taxon>Peptostreptococcales</taxon>
        <taxon>Natronincolaceae</taxon>
        <taxon>Alkaliphilus</taxon>
    </lineage>
</organism>
<dbReference type="SUPFAM" id="SSF46785">
    <property type="entry name" value="Winged helix' DNA-binding domain"/>
    <property type="match status" value="1"/>
</dbReference>
<dbReference type="InterPro" id="IPR036388">
    <property type="entry name" value="WH-like_DNA-bd_sf"/>
</dbReference>
<proteinExistence type="inferred from homology"/>
<dbReference type="Gene3D" id="3.40.50.300">
    <property type="entry name" value="P-loop containing nucleotide triphosphate hydrolases"/>
    <property type="match status" value="2"/>
</dbReference>
<evidence type="ECO:0000256" key="16">
    <source>
        <dbReference type="NCBIfam" id="TIGR01389"/>
    </source>
</evidence>
<accession>A0A1G5I200</accession>
<feature type="domain" description="HRDC" evidence="17">
    <location>
        <begin position="521"/>
        <end position="601"/>
    </location>
</feature>
<evidence type="ECO:0000256" key="14">
    <source>
        <dbReference type="ARBA" id="ARBA00023235"/>
    </source>
</evidence>
<keyword evidence="9" id="KW-0862">Zinc</keyword>
<dbReference type="PANTHER" id="PTHR13710:SF105">
    <property type="entry name" value="ATP-DEPENDENT DNA HELICASE Q1"/>
    <property type="match status" value="1"/>
</dbReference>
<evidence type="ECO:0000256" key="8">
    <source>
        <dbReference type="ARBA" id="ARBA00022806"/>
    </source>
</evidence>
<dbReference type="Pfam" id="PF16124">
    <property type="entry name" value="RecQ_Zn_bind"/>
    <property type="match status" value="1"/>
</dbReference>
<keyword evidence="8 20" id="KW-0347">Helicase</keyword>
<dbReference type="InterPro" id="IPR010997">
    <property type="entry name" value="HRDC-like_sf"/>
</dbReference>
<protein>
    <recommendedName>
        <fullName evidence="16">DNA helicase RecQ</fullName>
        <ecNumber evidence="16">5.6.2.4</ecNumber>
    </recommendedName>
</protein>
<dbReference type="InterPro" id="IPR001650">
    <property type="entry name" value="Helicase_C-like"/>
</dbReference>
<dbReference type="Pfam" id="PF00271">
    <property type="entry name" value="Helicase_C"/>
    <property type="match status" value="1"/>
</dbReference>
<evidence type="ECO:0000256" key="7">
    <source>
        <dbReference type="ARBA" id="ARBA00022801"/>
    </source>
</evidence>
<dbReference type="OrthoDB" id="9763310at2"/>
<evidence type="ECO:0000256" key="11">
    <source>
        <dbReference type="ARBA" id="ARBA00023125"/>
    </source>
</evidence>
<evidence type="ECO:0000256" key="1">
    <source>
        <dbReference type="ARBA" id="ARBA00001946"/>
    </source>
</evidence>
<dbReference type="EMBL" id="FMUS01000013">
    <property type="protein sequence ID" value="SCY70053.1"/>
    <property type="molecule type" value="Genomic_DNA"/>
</dbReference>
<dbReference type="Gene3D" id="1.10.150.80">
    <property type="entry name" value="HRDC domain"/>
    <property type="match status" value="1"/>
</dbReference>
<dbReference type="EC" id="5.6.2.4" evidence="16"/>
<dbReference type="PROSITE" id="PS51194">
    <property type="entry name" value="HELICASE_CTER"/>
    <property type="match status" value="1"/>
</dbReference>
<keyword evidence="4" id="KW-0479">Metal-binding</keyword>
<dbReference type="GO" id="GO:0030894">
    <property type="term" value="C:replisome"/>
    <property type="evidence" value="ECO:0007669"/>
    <property type="project" value="TreeGrafter"/>
</dbReference>
<dbReference type="GO" id="GO:0043138">
    <property type="term" value="F:3'-5' DNA helicase activity"/>
    <property type="evidence" value="ECO:0007669"/>
    <property type="project" value="UniProtKB-EC"/>
</dbReference>
<feature type="domain" description="Helicase C-terminal" evidence="19">
    <location>
        <begin position="217"/>
        <end position="366"/>
    </location>
</feature>
<dbReference type="SMART" id="SM00490">
    <property type="entry name" value="HELICc"/>
    <property type="match status" value="1"/>
</dbReference>
<dbReference type="GO" id="GO:0006260">
    <property type="term" value="P:DNA replication"/>
    <property type="evidence" value="ECO:0007669"/>
    <property type="project" value="InterPro"/>
</dbReference>
<evidence type="ECO:0000256" key="2">
    <source>
        <dbReference type="ARBA" id="ARBA00001947"/>
    </source>
</evidence>
<dbReference type="GO" id="GO:0006310">
    <property type="term" value="P:DNA recombination"/>
    <property type="evidence" value="ECO:0007669"/>
    <property type="project" value="UniProtKB-UniRule"/>
</dbReference>
<name>A0A1G5I200_9FIRM</name>
<keyword evidence="14" id="KW-0413">Isomerase</keyword>
<keyword evidence="5" id="KW-0547">Nucleotide-binding</keyword>
<evidence type="ECO:0000256" key="4">
    <source>
        <dbReference type="ARBA" id="ARBA00022723"/>
    </source>
</evidence>
<dbReference type="InterPro" id="IPR044876">
    <property type="entry name" value="HRDC_dom_sf"/>
</dbReference>
<dbReference type="CDD" id="cd18794">
    <property type="entry name" value="SF2_C_RecQ"/>
    <property type="match status" value="1"/>
</dbReference>
<keyword evidence="11" id="KW-0238">DNA-binding</keyword>
<dbReference type="Pfam" id="PF14493">
    <property type="entry name" value="HTH_40"/>
    <property type="match status" value="1"/>
</dbReference>
<dbReference type="InterPro" id="IPR027417">
    <property type="entry name" value="P-loop_NTPase"/>
</dbReference>
<dbReference type="InterPro" id="IPR014001">
    <property type="entry name" value="Helicase_ATP-bd"/>
</dbReference>
<dbReference type="SMART" id="SM00341">
    <property type="entry name" value="HRDC"/>
    <property type="match status" value="1"/>
</dbReference>
<dbReference type="GO" id="GO:0005524">
    <property type="term" value="F:ATP binding"/>
    <property type="evidence" value="ECO:0007669"/>
    <property type="project" value="UniProtKB-KW"/>
</dbReference>
<keyword evidence="13" id="KW-0234">DNA repair</keyword>
<dbReference type="GO" id="GO:0043590">
    <property type="term" value="C:bacterial nucleoid"/>
    <property type="evidence" value="ECO:0007669"/>
    <property type="project" value="TreeGrafter"/>
</dbReference>
<dbReference type="GO" id="GO:0016787">
    <property type="term" value="F:hydrolase activity"/>
    <property type="evidence" value="ECO:0007669"/>
    <property type="project" value="UniProtKB-KW"/>
</dbReference>
<evidence type="ECO:0000256" key="15">
    <source>
        <dbReference type="ARBA" id="ARBA00034617"/>
    </source>
</evidence>
<dbReference type="NCBIfam" id="TIGR01389">
    <property type="entry name" value="recQ"/>
    <property type="match status" value="1"/>
</dbReference>
<dbReference type="GO" id="GO:0046872">
    <property type="term" value="F:metal ion binding"/>
    <property type="evidence" value="ECO:0007669"/>
    <property type="project" value="UniProtKB-KW"/>
</dbReference>
<evidence type="ECO:0000256" key="6">
    <source>
        <dbReference type="ARBA" id="ARBA00022763"/>
    </source>
</evidence>
<dbReference type="SUPFAM" id="SSF52540">
    <property type="entry name" value="P-loop containing nucleoside triphosphate hydrolases"/>
    <property type="match status" value="1"/>
</dbReference>
<dbReference type="InterPro" id="IPR002121">
    <property type="entry name" value="HRDC_dom"/>
</dbReference>
<dbReference type="GO" id="GO:0005737">
    <property type="term" value="C:cytoplasm"/>
    <property type="evidence" value="ECO:0007669"/>
    <property type="project" value="TreeGrafter"/>
</dbReference>
<dbReference type="SMART" id="SM00956">
    <property type="entry name" value="RQC"/>
    <property type="match status" value="1"/>
</dbReference>
<dbReference type="STRING" id="1120976.SAMN03080606_02213"/>
<evidence type="ECO:0000313" key="21">
    <source>
        <dbReference type="Proteomes" id="UP000198636"/>
    </source>
</evidence>
<dbReference type="SUPFAM" id="SSF47819">
    <property type="entry name" value="HRDC-like"/>
    <property type="match status" value="1"/>
</dbReference>
<feature type="domain" description="Helicase ATP-binding" evidence="18">
    <location>
        <begin position="27"/>
        <end position="196"/>
    </location>
</feature>
<keyword evidence="21" id="KW-1185">Reference proteome</keyword>
<dbReference type="Pfam" id="PF00270">
    <property type="entry name" value="DEAD"/>
    <property type="match status" value="1"/>
</dbReference>
<dbReference type="Gene3D" id="1.10.10.10">
    <property type="entry name" value="Winged helix-like DNA-binding domain superfamily/Winged helix DNA-binding domain"/>
    <property type="match status" value="1"/>
</dbReference>
<keyword evidence="10" id="KW-0067">ATP-binding</keyword>
<gene>
    <name evidence="20" type="ORF">SAMN03080606_02213</name>
</gene>
<dbReference type="GO" id="GO:0006281">
    <property type="term" value="P:DNA repair"/>
    <property type="evidence" value="ECO:0007669"/>
    <property type="project" value="UniProtKB-KW"/>
</dbReference>
<dbReference type="CDD" id="cd17920">
    <property type="entry name" value="DEXHc_RecQ"/>
    <property type="match status" value="1"/>
</dbReference>
<evidence type="ECO:0000256" key="3">
    <source>
        <dbReference type="ARBA" id="ARBA00005446"/>
    </source>
</evidence>
<evidence type="ECO:0000256" key="5">
    <source>
        <dbReference type="ARBA" id="ARBA00022741"/>
    </source>
</evidence>
<dbReference type="InterPro" id="IPR029491">
    <property type="entry name" value="Helicase_HTH"/>
</dbReference>
<dbReference type="InterPro" id="IPR018982">
    <property type="entry name" value="RQC_domain"/>
</dbReference>
<reference evidence="20 21" key="1">
    <citation type="submission" date="2016-10" db="EMBL/GenBank/DDBJ databases">
        <authorList>
            <person name="de Groot N.N."/>
        </authorList>
    </citation>
    <scope>NUCLEOTIDE SEQUENCE [LARGE SCALE GENOMIC DNA]</scope>
    <source>
        <strain evidence="20 21">DSM 18978</strain>
    </source>
</reference>
<dbReference type="SMART" id="SM00487">
    <property type="entry name" value="DEXDc"/>
    <property type="match status" value="1"/>
</dbReference>
<dbReference type="Proteomes" id="UP000198636">
    <property type="component" value="Unassembled WGS sequence"/>
</dbReference>
<evidence type="ECO:0000259" key="18">
    <source>
        <dbReference type="PROSITE" id="PS51192"/>
    </source>
</evidence>
<keyword evidence="7" id="KW-0378">Hydrolase</keyword>
<evidence type="ECO:0000256" key="10">
    <source>
        <dbReference type="ARBA" id="ARBA00022840"/>
    </source>
</evidence>
<dbReference type="RefSeq" id="WP_091543290.1">
    <property type="nucleotide sequence ID" value="NZ_FMUS01000013.1"/>
</dbReference>
<dbReference type="AlphaFoldDB" id="A0A1G5I200"/>
<sequence length="718" mass="82557">MDKQKIYSLLKQYYGYESFKKGQEAIIEHIIKGRDVLGIMPTGAGKSICYQLPALIYDGVAIVISPLISLMKDQVDTLREMGIKAAFINSSLSITQIRKAIYNAKSGAYKLIYVAPERLETEEFIELLQSLDISLIAVDEAHCVSQWGHDFRPSYTRIADMISTLTKRPVLAAFTATATTRVSEDIVNLLKLKDPFLLTTGFNRENLYFEVNKPDKKLDFLLDYLQKNKEKSGIVYCLTRKTVDAVSDKLTKKGFSVTKYHAGLLEKDRRENQEDFIYEGKQIMVATNAFGMGIDKSNIRFVIHYNMPKNMESYYQEAGRAGRDGEYSECILLYSGSDTVTNKFLIEQNSDNIDKTEDYRKLQEMIDYCNTDNCLRNYILNYFSETDLKETCDNCSSCNNDIEHTDITIEAQKIMSCIKRMDEGFGLSLVADVLSGANTKRIRDLSFDKLSTYNIMREYPKDTIKELISYLVAENYVTSTGDKYPVLVLNPRSYSVLRGKESVFIKRVIQKKQQREKAQLTQSDSQLFDILRGLRRRIAQDQKVPPFVVFTDATLNDMCRKYPQTRTEFLNVAGVGENKLEKYGDDFLTAIIAYVDENKIEVNIEPEPIRKQHVKTKEEKQDTRLVTYELYKNGSSIDEIRDKRVLTLETIEGHLLECKKRGLSVNYFEGVVTEELEYQIINNIKEYGVGRLKSIKEALPKEVTYGMIKYVIYKMNYI</sequence>
<dbReference type="InterPro" id="IPR036390">
    <property type="entry name" value="WH_DNA-bd_sf"/>
</dbReference>
<dbReference type="Pfam" id="PF00570">
    <property type="entry name" value="HRDC"/>
    <property type="match status" value="1"/>
</dbReference>
<dbReference type="GO" id="GO:0009378">
    <property type="term" value="F:four-way junction helicase activity"/>
    <property type="evidence" value="ECO:0007669"/>
    <property type="project" value="TreeGrafter"/>
</dbReference>
<dbReference type="InterPro" id="IPR006293">
    <property type="entry name" value="DNA_helicase_ATP-dep_RecQ_bac"/>
</dbReference>
<dbReference type="GO" id="GO:0003677">
    <property type="term" value="F:DNA binding"/>
    <property type="evidence" value="ECO:0007669"/>
    <property type="project" value="UniProtKB-KW"/>
</dbReference>
<keyword evidence="6" id="KW-0227">DNA damage</keyword>
<dbReference type="Pfam" id="PF09382">
    <property type="entry name" value="RQC"/>
    <property type="match status" value="1"/>
</dbReference>
<evidence type="ECO:0000259" key="17">
    <source>
        <dbReference type="PROSITE" id="PS50967"/>
    </source>
</evidence>
<keyword evidence="12" id="KW-0233">DNA recombination</keyword>
<dbReference type="FunFam" id="1.10.150.80:FF:000002">
    <property type="entry name" value="ATP-dependent DNA helicase RecQ"/>
    <property type="match status" value="1"/>
</dbReference>
<comment type="cofactor">
    <cofactor evidence="1">
        <name>Mg(2+)</name>
        <dbReference type="ChEBI" id="CHEBI:18420"/>
    </cofactor>
</comment>
<dbReference type="InterPro" id="IPR032284">
    <property type="entry name" value="RecQ_Zn-bd"/>
</dbReference>
<evidence type="ECO:0000256" key="9">
    <source>
        <dbReference type="ARBA" id="ARBA00022833"/>
    </source>
</evidence>
<evidence type="ECO:0000313" key="20">
    <source>
        <dbReference type="EMBL" id="SCY70053.1"/>
    </source>
</evidence>
<evidence type="ECO:0000256" key="13">
    <source>
        <dbReference type="ARBA" id="ARBA00023204"/>
    </source>
</evidence>
<evidence type="ECO:0000259" key="19">
    <source>
        <dbReference type="PROSITE" id="PS51194"/>
    </source>
</evidence>
<dbReference type="FunFam" id="3.40.50.300:FF:000296">
    <property type="entry name" value="ATP-dependent DNA helicase RecQ"/>
    <property type="match status" value="1"/>
</dbReference>